<dbReference type="GO" id="GO:0031177">
    <property type="term" value="F:phosphopantetheine binding"/>
    <property type="evidence" value="ECO:0007669"/>
    <property type="project" value="TreeGrafter"/>
</dbReference>
<sequence>SGAAYVPLDPDYPADRIQFVLEDSVASVLMATESLLGSVPNQLQIPTISVDPFILMPVLTEPSDFQPFASSPSDLAYVIYTSGTTGRPKGVLVEHRSVANMSTDPCLGDAYGPGRRALQSGSIAFDGVLANTFRPLCTGSTVVVSTDNLVGDLRNVNTGLLVTSFLSRLNPLDFPEMSTLVTGGESLLPEQQARWAPYCLLANHYGPTETTVYSNVALIGPVDDITIGRPIRNVFNLVVDDDLQIVPVGVPGELLI</sequence>
<dbReference type="SUPFAM" id="SSF56801">
    <property type="entry name" value="Acetyl-CoA synthetase-like"/>
    <property type="match status" value="1"/>
</dbReference>
<dbReference type="GO" id="GO:0043041">
    <property type="term" value="P:amino acid activation for nonribosomal peptide biosynthetic process"/>
    <property type="evidence" value="ECO:0007669"/>
    <property type="project" value="TreeGrafter"/>
</dbReference>
<proteinExistence type="predicted"/>
<dbReference type="InterPro" id="IPR020845">
    <property type="entry name" value="AMP-binding_CS"/>
</dbReference>
<evidence type="ECO:0000313" key="3">
    <source>
        <dbReference type="Proteomes" id="UP000268162"/>
    </source>
</evidence>
<name>A0A4P9ZJE1_9FUNG</name>
<dbReference type="Gene3D" id="3.40.50.980">
    <property type="match status" value="2"/>
</dbReference>
<dbReference type="InterPro" id="IPR020459">
    <property type="entry name" value="AMP-binding"/>
</dbReference>
<gene>
    <name evidence="2" type="ORF">BJ085DRAFT_1263</name>
</gene>
<reference evidence="3" key="1">
    <citation type="journal article" date="2018" name="Nat. Microbiol.">
        <title>Leveraging single-cell genomics to expand the fungal tree of life.</title>
        <authorList>
            <person name="Ahrendt S.R."/>
            <person name="Quandt C.A."/>
            <person name="Ciobanu D."/>
            <person name="Clum A."/>
            <person name="Salamov A."/>
            <person name="Andreopoulos B."/>
            <person name="Cheng J.F."/>
            <person name="Woyke T."/>
            <person name="Pelin A."/>
            <person name="Henrissat B."/>
            <person name="Reynolds N.K."/>
            <person name="Benny G.L."/>
            <person name="Smith M.E."/>
            <person name="James T.Y."/>
            <person name="Grigoriev I.V."/>
        </authorList>
    </citation>
    <scope>NUCLEOTIDE SEQUENCE [LARGE SCALE GENOMIC DNA]</scope>
    <source>
        <strain evidence="3">RSA 468</strain>
    </source>
</reference>
<dbReference type="InterPro" id="IPR000873">
    <property type="entry name" value="AMP-dep_synth/lig_dom"/>
</dbReference>
<dbReference type="STRING" id="215637.A0A4P9ZJE1"/>
<keyword evidence="3" id="KW-1185">Reference proteome</keyword>
<organism evidence="2 3">
    <name type="scientific">Dimargaris cristalligena</name>
    <dbReference type="NCBI Taxonomy" id="215637"/>
    <lineage>
        <taxon>Eukaryota</taxon>
        <taxon>Fungi</taxon>
        <taxon>Fungi incertae sedis</taxon>
        <taxon>Zoopagomycota</taxon>
        <taxon>Kickxellomycotina</taxon>
        <taxon>Dimargaritomycetes</taxon>
        <taxon>Dimargaritales</taxon>
        <taxon>Dimargaritaceae</taxon>
        <taxon>Dimargaris</taxon>
    </lineage>
</organism>
<dbReference type="GO" id="GO:0044550">
    <property type="term" value="P:secondary metabolite biosynthetic process"/>
    <property type="evidence" value="ECO:0007669"/>
    <property type="project" value="TreeGrafter"/>
</dbReference>
<feature type="non-terminal residue" evidence="2">
    <location>
        <position position="1"/>
    </location>
</feature>
<dbReference type="Proteomes" id="UP000268162">
    <property type="component" value="Unassembled WGS sequence"/>
</dbReference>
<feature type="non-terminal residue" evidence="2">
    <location>
        <position position="256"/>
    </location>
</feature>
<dbReference type="GO" id="GO:0005737">
    <property type="term" value="C:cytoplasm"/>
    <property type="evidence" value="ECO:0007669"/>
    <property type="project" value="TreeGrafter"/>
</dbReference>
<dbReference type="EMBL" id="ML004246">
    <property type="protein sequence ID" value="RKP33183.1"/>
    <property type="molecule type" value="Genomic_DNA"/>
</dbReference>
<dbReference type="AlphaFoldDB" id="A0A4P9ZJE1"/>
<evidence type="ECO:0000313" key="2">
    <source>
        <dbReference type="EMBL" id="RKP33183.1"/>
    </source>
</evidence>
<dbReference type="PANTHER" id="PTHR45527">
    <property type="entry name" value="NONRIBOSOMAL PEPTIDE SYNTHETASE"/>
    <property type="match status" value="1"/>
</dbReference>
<feature type="domain" description="AMP-dependent synthetase/ligase" evidence="1">
    <location>
        <begin position="2"/>
        <end position="256"/>
    </location>
</feature>
<dbReference type="PROSITE" id="PS00455">
    <property type="entry name" value="AMP_BINDING"/>
    <property type="match status" value="1"/>
</dbReference>
<accession>A0A4P9ZJE1</accession>
<protein>
    <recommendedName>
        <fullName evidence="1">AMP-dependent synthetase/ligase domain-containing protein</fullName>
    </recommendedName>
</protein>
<dbReference type="Gene3D" id="2.30.38.10">
    <property type="entry name" value="Luciferase, Domain 3"/>
    <property type="match status" value="1"/>
</dbReference>
<dbReference type="PANTHER" id="PTHR45527:SF1">
    <property type="entry name" value="FATTY ACID SYNTHASE"/>
    <property type="match status" value="1"/>
</dbReference>
<dbReference type="PRINTS" id="PR00154">
    <property type="entry name" value="AMPBINDING"/>
</dbReference>
<dbReference type="Pfam" id="PF00501">
    <property type="entry name" value="AMP-binding"/>
    <property type="match status" value="1"/>
</dbReference>
<evidence type="ECO:0000259" key="1">
    <source>
        <dbReference type="Pfam" id="PF00501"/>
    </source>
</evidence>